<evidence type="ECO:0000313" key="1">
    <source>
        <dbReference type="EMBL" id="GEX72457.1"/>
    </source>
</evidence>
<dbReference type="EMBL" id="BKCJ010125997">
    <property type="protein sequence ID" value="GEX72457.1"/>
    <property type="molecule type" value="Genomic_DNA"/>
</dbReference>
<protein>
    <submittedName>
        <fullName evidence="1">MAK10-like protein</fullName>
    </submittedName>
</protein>
<accession>A0A699H8Y7</accession>
<proteinExistence type="predicted"/>
<sequence>MGDANPIHTLGDDSKPSHEGYKNTIELLEKNNVDPSPHERILLLVSLLNSFYREGSQNFATISLCSNNIKENLSQKHGLISKTYSKNPHHGIDVWLQFQISYDHVTPSTRRTIDQSAGDDMIGKINLLWKTISERLDDTPVHNTAGCPTTQMNFTSTNYLTKEELRDMESPINLMSRLHYNWIMRKRFGPRRKPSNPRKIFNFVGKVKGLKVFVGNFTYKCDFVVLEDATSVIDHDLGLIVFEKPFVEATMLVYDRKEGTIMFEKDKEKIVFKIPQKMEMFKHIDFTNVKTNRIPPFVIECDDDNSEKTHYFDSLDLGPECKHDENVCRAIRSLIAMKAKRNKGEVTLQLGAGDMSPGKGQHVAGESNNIPVPASDFRVLFCALIPIDGYQ</sequence>
<organism evidence="1">
    <name type="scientific">Tanacetum cinerariifolium</name>
    <name type="common">Dalmatian daisy</name>
    <name type="synonym">Chrysanthemum cinerariifolium</name>
    <dbReference type="NCBI Taxonomy" id="118510"/>
    <lineage>
        <taxon>Eukaryota</taxon>
        <taxon>Viridiplantae</taxon>
        <taxon>Streptophyta</taxon>
        <taxon>Embryophyta</taxon>
        <taxon>Tracheophyta</taxon>
        <taxon>Spermatophyta</taxon>
        <taxon>Magnoliopsida</taxon>
        <taxon>eudicotyledons</taxon>
        <taxon>Gunneridae</taxon>
        <taxon>Pentapetalae</taxon>
        <taxon>asterids</taxon>
        <taxon>campanulids</taxon>
        <taxon>Asterales</taxon>
        <taxon>Asteraceae</taxon>
        <taxon>Asteroideae</taxon>
        <taxon>Anthemideae</taxon>
        <taxon>Anthemidinae</taxon>
        <taxon>Tanacetum</taxon>
    </lineage>
</organism>
<comment type="caution">
    <text evidence="1">The sequence shown here is derived from an EMBL/GenBank/DDBJ whole genome shotgun (WGS) entry which is preliminary data.</text>
</comment>
<name>A0A699H8Y7_TANCI</name>
<feature type="non-terminal residue" evidence="1">
    <location>
        <position position="391"/>
    </location>
</feature>
<reference evidence="1" key="1">
    <citation type="journal article" date="2019" name="Sci. Rep.">
        <title>Draft genome of Tanacetum cinerariifolium, the natural source of mosquito coil.</title>
        <authorList>
            <person name="Yamashiro T."/>
            <person name="Shiraishi A."/>
            <person name="Satake H."/>
            <person name="Nakayama K."/>
        </authorList>
    </citation>
    <scope>NUCLEOTIDE SEQUENCE</scope>
</reference>
<gene>
    <name evidence="1" type="ORF">Tci_344432</name>
</gene>
<dbReference type="AlphaFoldDB" id="A0A699H8Y7"/>